<dbReference type="InterPro" id="IPR000270">
    <property type="entry name" value="PB1_dom"/>
</dbReference>
<dbReference type="Gene3D" id="3.10.20.90">
    <property type="entry name" value="Phosphatidylinositol 3-kinase Catalytic Subunit, Chain A, domain 1"/>
    <property type="match status" value="1"/>
</dbReference>
<feature type="region of interest" description="Disordered" evidence="1">
    <location>
        <begin position="352"/>
        <end position="414"/>
    </location>
</feature>
<dbReference type="OrthoDB" id="774308at2759"/>
<feature type="region of interest" description="Disordered" evidence="1">
    <location>
        <begin position="250"/>
        <end position="272"/>
    </location>
</feature>
<name>A0A1J6KZX8_NICAT</name>
<dbReference type="STRING" id="49451.A0A1J6KZX8"/>
<dbReference type="PANTHER" id="PTHR31066:SF68">
    <property type="entry name" value="SERINE_THREONINE-PROTEIN KINASE YAKA-RELATED"/>
    <property type="match status" value="1"/>
</dbReference>
<gene>
    <name evidence="3" type="ORF">A4A49_23705</name>
</gene>
<protein>
    <recommendedName>
        <fullName evidence="2">PB1 domain-containing protein</fullName>
    </recommendedName>
</protein>
<dbReference type="SMART" id="SM00666">
    <property type="entry name" value="PB1"/>
    <property type="match status" value="1"/>
</dbReference>
<evidence type="ECO:0000313" key="4">
    <source>
        <dbReference type="Proteomes" id="UP000187609"/>
    </source>
</evidence>
<evidence type="ECO:0000256" key="1">
    <source>
        <dbReference type="SAM" id="MobiDB-lite"/>
    </source>
</evidence>
<evidence type="ECO:0000259" key="2">
    <source>
        <dbReference type="SMART" id="SM00666"/>
    </source>
</evidence>
<keyword evidence="4" id="KW-1185">Reference proteome</keyword>
<evidence type="ECO:0000313" key="3">
    <source>
        <dbReference type="EMBL" id="OIT27159.1"/>
    </source>
</evidence>
<dbReference type="Proteomes" id="UP000187609">
    <property type="component" value="Unassembled WGS sequence"/>
</dbReference>
<dbReference type="AlphaFoldDB" id="A0A1J6KZX8"/>
<dbReference type="CDD" id="cd06410">
    <property type="entry name" value="PB1_UP2"/>
    <property type="match status" value="1"/>
</dbReference>
<comment type="caution">
    <text evidence="3">The sequence shown here is derived from an EMBL/GenBank/DDBJ whole genome shotgun (WGS) entry which is preliminary data.</text>
</comment>
<dbReference type="Gramene" id="OIT27159">
    <property type="protein sequence ID" value="OIT27159"/>
    <property type="gene ID" value="A4A49_23705"/>
</dbReference>
<sequence>MDPPPLPSQINAIPTTNAITQIAIPQQNYPDSVSSSPRSRQNDTWDQESLAQVPGAKLRLICSYGGHIIPRPHDKSLCYVGGDTRIVVVDRQSSLSDLHIRLSHTLLNGRGFSLKYQLPNEELDSLVSVTTNEDLDNMIEEYDRAMSASPLKPSRLRLFLFLAKPETAASMGCLLADSKSETWFVDALNNASLLSRGLSDSAAVDNFLELETIPKSDSGVNLEAQNESLPANNRQMAKNAIQEVQSTMPDSPMVETTSSFESSVSSPSMPNLPPIRVRAEDAGYANARFNDQMIGIDEQFSQMNVASNAQKGDDGYLHLAAAAATPPLPTVIGGAAVMSSATLVNTAPAIGEHQGRVISDDERSDHSAPAGRRKPPLPLQPIQRKVGDGYSLPSPDSKHSAGGYNLQSPDSVASDSSIASATSFSKHAIYQDAPPAASRETRVPYAATDPRNNIVDQNSQIQMQQVQDSVVIQVPQQSQQQQQQQPQFIPTSGHYIQHTATGPVAIPSYYQMYAPQTQQPIHQQMDQQYPMYYMPVPQNQPYNMTVQSNIADANAAASSQQLTPPNQTMVSSSAAFKEALPPIYPTRTVQSPNPEMAANVYRTATPATQTVVQIPQSQYHQQYYGLSQVPPPSQQMTAVPNGAANFGYEYSHPVHEQVYYTQNTAPSHPSQYQTMTPTTAVLLSQASAQLAAENTTAQNRNP</sequence>
<dbReference type="OMA" id="YPVYLMP"/>
<dbReference type="EMBL" id="MJEQ01002504">
    <property type="protein sequence ID" value="OIT27159.1"/>
    <property type="molecule type" value="Genomic_DNA"/>
</dbReference>
<dbReference type="SUPFAM" id="SSF54277">
    <property type="entry name" value="CAD &amp; PB1 domains"/>
    <property type="match status" value="1"/>
</dbReference>
<feature type="region of interest" description="Disordered" evidence="1">
    <location>
        <begin position="28"/>
        <end position="49"/>
    </location>
</feature>
<accession>A0A1J6KZX8</accession>
<reference evidence="3" key="1">
    <citation type="submission" date="2016-11" db="EMBL/GenBank/DDBJ databases">
        <title>The genome of Nicotiana attenuata.</title>
        <authorList>
            <person name="Xu S."/>
            <person name="Brockmoeller T."/>
            <person name="Gaquerel E."/>
            <person name="Navarro A."/>
            <person name="Kuhl H."/>
            <person name="Gase K."/>
            <person name="Ling Z."/>
            <person name="Zhou W."/>
            <person name="Kreitzer C."/>
            <person name="Stanke M."/>
            <person name="Tang H."/>
            <person name="Lyons E."/>
            <person name="Pandey P."/>
            <person name="Pandey S.P."/>
            <person name="Timmermann B."/>
            <person name="Baldwin I.T."/>
        </authorList>
    </citation>
    <scope>NUCLEOTIDE SEQUENCE [LARGE SCALE GENOMIC DNA]</scope>
    <source>
        <strain evidence="3">UT</strain>
    </source>
</reference>
<dbReference type="PANTHER" id="PTHR31066">
    <property type="entry name" value="OS05G0427100 PROTEIN-RELATED"/>
    <property type="match status" value="1"/>
</dbReference>
<organism evidence="3 4">
    <name type="scientific">Nicotiana attenuata</name>
    <name type="common">Coyote tobacco</name>
    <dbReference type="NCBI Taxonomy" id="49451"/>
    <lineage>
        <taxon>Eukaryota</taxon>
        <taxon>Viridiplantae</taxon>
        <taxon>Streptophyta</taxon>
        <taxon>Embryophyta</taxon>
        <taxon>Tracheophyta</taxon>
        <taxon>Spermatophyta</taxon>
        <taxon>Magnoliopsida</taxon>
        <taxon>eudicotyledons</taxon>
        <taxon>Gunneridae</taxon>
        <taxon>Pentapetalae</taxon>
        <taxon>asterids</taxon>
        <taxon>lamiids</taxon>
        <taxon>Solanales</taxon>
        <taxon>Solanaceae</taxon>
        <taxon>Nicotianoideae</taxon>
        <taxon>Nicotianeae</taxon>
        <taxon>Nicotiana</taxon>
    </lineage>
</organism>
<dbReference type="InterPro" id="IPR053198">
    <property type="entry name" value="Gynoecium_Dev_Regulator"/>
</dbReference>
<proteinExistence type="predicted"/>
<dbReference type="Pfam" id="PF00564">
    <property type="entry name" value="PB1"/>
    <property type="match status" value="1"/>
</dbReference>
<feature type="compositionally biased region" description="Low complexity" evidence="1">
    <location>
        <begin position="253"/>
        <end position="269"/>
    </location>
</feature>
<feature type="compositionally biased region" description="Basic and acidic residues" evidence="1">
    <location>
        <begin position="353"/>
        <end position="366"/>
    </location>
</feature>
<dbReference type="KEGG" id="nau:109214323"/>
<feature type="domain" description="PB1" evidence="2">
    <location>
        <begin position="72"/>
        <end position="161"/>
    </location>
</feature>